<proteinExistence type="predicted"/>
<sequence>MLSLWTDDLDKTRFYLEMITNLTSSLERVIGYEDTEGYLALVGSEMGHDLYKAYCSDSGKPDLTAEAIAKVLVDLKTRIDGGFSVESVEDGKITLINNRCPFGKKAAGLQSLCMITSSVFGVISSEAAGQANVDIQKSLAAGDTCCRVVVYLNQPEAPGKRYFGRV</sequence>
<dbReference type="Proteomes" id="UP000645462">
    <property type="component" value="Unassembled WGS sequence"/>
</dbReference>
<reference evidence="3" key="1">
    <citation type="journal article" date="2019" name="Int. J. Syst. Evol. Microbiol.">
        <title>The Global Catalogue of Microorganisms (GCM) 10K type strain sequencing project: providing services to taxonomists for standard genome sequencing and annotation.</title>
        <authorList>
            <consortium name="The Broad Institute Genomics Platform"/>
            <consortium name="The Broad Institute Genome Sequencing Center for Infectious Disease"/>
            <person name="Wu L."/>
            <person name="Ma J."/>
        </authorList>
    </citation>
    <scope>NUCLEOTIDE SEQUENCE [LARGE SCALE GENOMIC DNA]</scope>
    <source>
        <strain evidence="3">CGMCC 1.12478</strain>
    </source>
</reference>
<accession>A0ABQ1LHG8</accession>
<evidence type="ECO:0000313" key="2">
    <source>
        <dbReference type="EMBL" id="GGC24558.1"/>
    </source>
</evidence>
<comment type="caution">
    <text evidence="2">The sequence shown here is derived from an EMBL/GenBank/DDBJ whole genome shotgun (WGS) entry which is preliminary data.</text>
</comment>
<dbReference type="Pfam" id="PF18546">
    <property type="entry name" value="MetOD1"/>
    <property type="match status" value="1"/>
</dbReference>
<protein>
    <recommendedName>
        <fullName evidence="1">Metanogen output domain-containing protein</fullName>
    </recommendedName>
</protein>
<name>A0ABQ1LHG8_9RHOB</name>
<gene>
    <name evidence="2" type="ORF">GCM10011363_46300</name>
</gene>
<feature type="domain" description="Metanogen output" evidence="1">
    <location>
        <begin position="19"/>
        <end position="150"/>
    </location>
</feature>
<dbReference type="InterPro" id="IPR041359">
    <property type="entry name" value="MetOD1"/>
</dbReference>
<evidence type="ECO:0000259" key="1">
    <source>
        <dbReference type="Pfam" id="PF18546"/>
    </source>
</evidence>
<evidence type="ECO:0000313" key="3">
    <source>
        <dbReference type="Proteomes" id="UP000645462"/>
    </source>
</evidence>
<keyword evidence="3" id="KW-1185">Reference proteome</keyword>
<dbReference type="RefSeq" id="WP_188484467.1">
    <property type="nucleotide sequence ID" value="NZ_BMFC01000041.1"/>
</dbReference>
<dbReference type="EMBL" id="BMFC01000041">
    <property type="protein sequence ID" value="GGC24558.1"/>
    <property type="molecule type" value="Genomic_DNA"/>
</dbReference>
<organism evidence="2 3">
    <name type="scientific">Marivita lacus</name>
    <dbReference type="NCBI Taxonomy" id="1323742"/>
    <lineage>
        <taxon>Bacteria</taxon>
        <taxon>Pseudomonadati</taxon>
        <taxon>Pseudomonadota</taxon>
        <taxon>Alphaproteobacteria</taxon>
        <taxon>Rhodobacterales</taxon>
        <taxon>Roseobacteraceae</taxon>
        <taxon>Marivita</taxon>
    </lineage>
</organism>